<organism evidence="5 6">
    <name type="scientific">Reticulomyxa filosa</name>
    <dbReference type="NCBI Taxonomy" id="46433"/>
    <lineage>
        <taxon>Eukaryota</taxon>
        <taxon>Sar</taxon>
        <taxon>Rhizaria</taxon>
        <taxon>Retaria</taxon>
        <taxon>Foraminifera</taxon>
        <taxon>Monothalamids</taxon>
        <taxon>Reticulomyxidae</taxon>
        <taxon>Reticulomyxa</taxon>
    </lineage>
</organism>
<dbReference type="PANTHER" id="PTHR10196">
    <property type="entry name" value="SUGAR KINASE"/>
    <property type="match status" value="1"/>
</dbReference>
<dbReference type="Proteomes" id="UP000023152">
    <property type="component" value="Unassembled WGS sequence"/>
</dbReference>
<dbReference type="SUPFAM" id="SSF53067">
    <property type="entry name" value="Actin-like ATPase domain"/>
    <property type="match status" value="1"/>
</dbReference>
<dbReference type="Pfam" id="PF02782">
    <property type="entry name" value="FGGY_C"/>
    <property type="match status" value="1"/>
</dbReference>
<dbReference type="OrthoDB" id="1728974at2759"/>
<gene>
    <name evidence="5" type="ORF">RFI_02668</name>
</gene>
<keyword evidence="3" id="KW-0418">Kinase</keyword>
<evidence type="ECO:0000313" key="6">
    <source>
        <dbReference type="Proteomes" id="UP000023152"/>
    </source>
</evidence>
<keyword evidence="6" id="KW-1185">Reference proteome</keyword>
<dbReference type="OMA" id="NICCHET"/>
<evidence type="ECO:0000256" key="1">
    <source>
        <dbReference type="ARBA" id="ARBA00009156"/>
    </source>
</evidence>
<evidence type="ECO:0000256" key="3">
    <source>
        <dbReference type="ARBA" id="ARBA00022777"/>
    </source>
</evidence>
<protein>
    <recommendedName>
        <fullName evidence="4">Carbohydrate kinase FGGY C-terminal domain-containing protein</fullName>
    </recommendedName>
</protein>
<feature type="domain" description="Carbohydrate kinase FGGY C-terminal" evidence="4">
    <location>
        <begin position="76"/>
        <end position="275"/>
    </location>
</feature>
<dbReference type="Gene3D" id="3.30.420.40">
    <property type="match status" value="2"/>
</dbReference>
<evidence type="ECO:0000256" key="2">
    <source>
        <dbReference type="ARBA" id="ARBA00022679"/>
    </source>
</evidence>
<dbReference type="GO" id="GO:0005829">
    <property type="term" value="C:cytosol"/>
    <property type="evidence" value="ECO:0007669"/>
    <property type="project" value="TreeGrafter"/>
</dbReference>
<dbReference type="AlphaFoldDB" id="X6P8C0"/>
<comment type="caution">
    <text evidence="5">The sequence shown here is derived from an EMBL/GenBank/DDBJ whole genome shotgun (WGS) entry which is preliminary data.</text>
</comment>
<name>X6P8C0_RETFI</name>
<evidence type="ECO:0000313" key="5">
    <source>
        <dbReference type="EMBL" id="ETO34426.1"/>
    </source>
</evidence>
<reference evidence="5 6" key="1">
    <citation type="journal article" date="2013" name="Curr. Biol.">
        <title>The Genome of the Foraminiferan Reticulomyxa filosa.</title>
        <authorList>
            <person name="Glockner G."/>
            <person name="Hulsmann N."/>
            <person name="Schleicher M."/>
            <person name="Noegel A.A."/>
            <person name="Eichinger L."/>
            <person name="Gallinger C."/>
            <person name="Pawlowski J."/>
            <person name="Sierra R."/>
            <person name="Euteneuer U."/>
            <person name="Pillet L."/>
            <person name="Moustafa A."/>
            <person name="Platzer M."/>
            <person name="Groth M."/>
            <person name="Szafranski K."/>
            <person name="Schliwa M."/>
        </authorList>
    </citation>
    <scope>NUCLEOTIDE SEQUENCE [LARGE SCALE GENOMIC DNA]</scope>
</reference>
<dbReference type="GO" id="GO:0004856">
    <property type="term" value="F:D-xylulokinase activity"/>
    <property type="evidence" value="ECO:0007669"/>
    <property type="project" value="TreeGrafter"/>
</dbReference>
<sequence>MYEQVQLVVASQTKASQIKSKLGEKPVKSFECVGCISPYFVGKYGFSKACNVTVFSGDNCCSLVGLGVFECGDVCVSLGTSDTVFALTATPKPSYQEGFFLCSPIHPPKDNTFMAMSVFKNGSVVREHYKNICCHETGSWAEFNQLLTKTKPGNEGHLGFYFVDAEITPTCKPGIYQYHVDLRTNESKEHKAGKSAEDEYALIRSVVESQFMSFKSHLNFIGLKQCKRIFATGGGSSNKTLLQILADIFGADVYVVVSGPDSAAKGAALRAMHAYVCEKEKKFLPVQEVCNKFNQEKSYVKIASPNLEVLGVYEKLLPIRTQLEAKLPGL</sequence>
<dbReference type="InterPro" id="IPR043129">
    <property type="entry name" value="ATPase_NBD"/>
</dbReference>
<dbReference type="InterPro" id="IPR018485">
    <property type="entry name" value="FGGY_C"/>
</dbReference>
<evidence type="ECO:0000259" key="4">
    <source>
        <dbReference type="Pfam" id="PF02782"/>
    </source>
</evidence>
<dbReference type="PANTHER" id="PTHR10196:SF57">
    <property type="entry name" value="XYLULOSE KINASE"/>
    <property type="match status" value="1"/>
</dbReference>
<keyword evidence="2" id="KW-0808">Transferase</keyword>
<proteinExistence type="inferred from homology"/>
<dbReference type="EMBL" id="ASPP01002579">
    <property type="protein sequence ID" value="ETO34426.1"/>
    <property type="molecule type" value="Genomic_DNA"/>
</dbReference>
<accession>X6P8C0</accession>
<dbReference type="GO" id="GO:0005997">
    <property type="term" value="P:xylulose metabolic process"/>
    <property type="evidence" value="ECO:0007669"/>
    <property type="project" value="TreeGrafter"/>
</dbReference>
<comment type="similarity">
    <text evidence="1">Belongs to the FGGY kinase family.</text>
</comment>